<name>A0A1H7C5U6_9DEIO</name>
<reference evidence="7" key="1">
    <citation type="submission" date="2016-10" db="EMBL/GenBank/DDBJ databases">
        <authorList>
            <person name="Varghese N."/>
            <person name="Submissions S."/>
        </authorList>
    </citation>
    <scope>NUCLEOTIDE SEQUENCE [LARGE SCALE GENOMIC DNA]</scope>
    <source>
        <strain evidence="7">CGMCC 1.10218</strain>
    </source>
</reference>
<organism evidence="6 7">
    <name type="scientific">Deinococcus reticulitermitis</name>
    <dbReference type="NCBI Taxonomy" id="856736"/>
    <lineage>
        <taxon>Bacteria</taxon>
        <taxon>Thermotogati</taxon>
        <taxon>Deinococcota</taxon>
        <taxon>Deinococci</taxon>
        <taxon>Deinococcales</taxon>
        <taxon>Deinococcaceae</taxon>
        <taxon>Deinococcus</taxon>
    </lineage>
</organism>
<keyword evidence="7" id="KW-1185">Reference proteome</keyword>
<dbReference type="InterPro" id="IPR032808">
    <property type="entry name" value="DoxX"/>
</dbReference>
<gene>
    <name evidence="6" type="ORF">SAMN04488058_12052</name>
</gene>
<protein>
    <submittedName>
        <fullName evidence="6">Thiosulfate dehydrogenase [quinone] large subunit</fullName>
    </submittedName>
</protein>
<keyword evidence="3 5" id="KW-1133">Transmembrane helix</keyword>
<accession>A0A1H7C5U6</accession>
<evidence type="ECO:0000313" key="6">
    <source>
        <dbReference type="EMBL" id="SEJ81990.1"/>
    </source>
</evidence>
<dbReference type="STRING" id="856736.SAMN04488058_12052"/>
<dbReference type="EMBL" id="FNZA01000020">
    <property type="protein sequence ID" value="SEJ81990.1"/>
    <property type="molecule type" value="Genomic_DNA"/>
</dbReference>
<dbReference type="Proteomes" id="UP000199223">
    <property type="component" value="Unassembled WGS sequence"/>
</dbReference>
<dbReference type="AlphaFoldDB" id="A0A1H7C5U6"/>
<proteinExistence type="predicted"/>
<dbReference type="GO" id="GO:0016020">
    <property type="term" value="C:membrane"/>
    <property type="evidence" value="ECO:0007669"/>
    <property type="project" value="UniProtKB-SubCell"/>
</dbReference>
<dbReference type="PANTHER" id="PTHR39157:SF1">
    <property type="entry name" value="DOXX FAMILY PROTEIN"/>
    <property type="match status" value="1"/>
</dbReference>
<feature type="transmembrane region" description="Helical" evidence="5">
    <location>
        <begin position="121"/>
        <end position="145"/>
    </location>
</feature>
<dbReference type="Pfam" id="PF07681">
    <property type="entry name" value="DoxX"/>
    <property type="match status" value="1"/>
</dbReference>
<evidence type="ECO:0000256" key="3">
    <source>
        <dbReference type="ARBA" id="ARBA00022989"/>
    </source>
</evidence>
<evidence type="ECO:0000256" key="2">
    <source>
        <dbReference type="ARBA" id="ARBA00022692"/>
    </source>
</evidence>
<evidence type="ECO:0000313" key="7">
    <source>
        <dbReference type="Proteomes" id="UP000199223"/>
    </source>
</evidence>
<dbReference type="PANTHER" id="PTHR39157">
    <property type="entry name" value="INTEGRAL MEMBRANE PROTEIN-RELATED"/>
    <property type="match status" value="1"/>
</dbReference>
<comment type="subcellular location">
    <subcellularLocation>
        <location evidence="1">Membrane</location>
        <topology evidence="1">Multi-pass membrane protein</topology>
    </subcellularLocation>
</comment>
<keyword evidence="4 5" id="KW-0472">Membrane</keyword>
<sequence length="208" mass="22635">MVFTNQPKEAIMTTSINQNAPRDHTIHTVREPEISRLLFADTRLAPLWALLRIYVGYEWLMAGWGKISSPAWVGPEGGAAVTGFLRGALSKTSGDHPDVTPWYAWFIQNVALPNASLFSHLVAFGEVAIGIALILGLLTGLAAFFGGLMNANFLLAGTVSSNPVLFILATWLVLGWRVAGWFGLDRWILPRLGVTTTNNAPPTRVPAR</sequence>
<evidence type="ECO:0000256" key="1">
    <source>
        <dbReference type="ARBA" id="ARBA00004141"/>
    </source>
</evidence>
<evidence type="ECO:0000256" key="5">
    <source>
        <dbReference type="SAM" id="Phobius"/>
    </source>
</evidence>
<evidence type="ECO:0000256" key="4">
    <source>
        <dbReference type="ARBA" id="ARBA00023136"/>
    </source>
</evidence>
<keyword evidence="2 5" id="KW-0812">Transmembrane</keyword>